<dbReference type="Proteomes" id="UP001152622">
    <property type="component" value="Chromosome 4"/>
</dbReference>
<feature type="region of interest" description="Disordered" evidence="1">
    <location>
        <begin position="102"/>
        <end position="135"/>
    </location>
</feature>
<protein>
    <submittedName>
        <fullName evidence="2">Uncharacterized protein</fullName>
    </submittedName>
</protein>
<comment type="caution">
    <text evidence="2">The sequence shown here is derived from an EMBL/GenBank/DDBJ whole genome shotgun (WGS) entry which is preliminary data.</text>
</comment>
<organism evidence="2 3">
    <name type="scientific">Synaphobranchus kaupii</name>
    <name type="common">Kaup's arrowtooth eel</name>
    <dbReference type="NCBI Taxonomy" id="118154"/>
    <lineage>
        <taxon>Eukaryota</taxon>
        <taxon>Metazoa</taxon>
        <taxon>Chordata</taxon>
        <taxon>Craniata</taxon>
        <taxon>Vertebrata</taxon>
        <taxon>Euteleostomi</taxon>
        <taxon>Actinopterygii</taxon>
        <taxon>Neopterygii</taxon>
        <taxon>Teleostei</taxon>
        <taxon>Anguilliformes</taxon>
        <taxon>Synaphobranchidae</taxon>
        <taxon>Synaphobranchus</taxon>
    </lineage>
</organism>
<keyword evidence="3" id="KW-1185">Reference proteome</keyword>
<evidence type="ECO:0000313" key="3">
    <source>
        <dbReference type="Proteomes" id="UP001152622"/>
    </source>
</evidence>
<dbReference type="AlphaFoldDB" id="A0A9Q1FQ44"/>
<dbReference type="EMBL" id="JAINUF010000004">
    <property type="protein sequence ID" value="KAJ8363612.1"/>
    <property type="molecule type" value="Genomic_DNA"/>
</dbReference>
<evidence type="ECO:0000256" key="1">
    <source>
        <dbReference type="SAM" id="MobiDB-lite"/>
    </source>
</evidence>
<evidence type="ECO:0000313" key="2">
    <source>
        <dbReference type="EMBL" id="KAJ8363612.1"/>
    </source>
</evidence>
<proteinExistence type="predicted"/>
<name>A0A9Q1FQ44_SYNKA</name>
<sequence>MSGDCKIGDVTGNDILSSDEQNEVIELLNPLSEPVAMVSAHPSTANPGGGAVVSLSTLYADAPPARAYSPVNFLESRCPSTEHCQAPYSKLEGVRKHVRHATLSQESLRSESPLRRSDLSTWEKQEKESESNRVSARWNALGAARKLQAAYAQTD</sequence>
<feature type="compositionally biased region" description="Basic and acidic residues" evidence="1">
    <location>
        <begin position="108"/>
        <end position="131"/>
    </location>
</feature>
<reference evidence="2" key="1">
    <citation type="journal article" date="2023" name="Science">
        <title>Genome structures resolve the early diversification of teleost fishes.</title>
        <authorList>
            <person name="Parey E."/>
            <person name="Louis A."/>
            <person name="Montfort J."/>
            <person name="Bouchez O."/>
            <person name="Roques C."/>
            <person name="Iampietro C."/>
            <person name="Lluch J."/>
            <person name="Castinel A."/>
            <person name="Donnadieu C."/>
            <person name="Desvignes T."/>
            <person name="Floi Bucao C."/>
            <person name="Jouanno E."/>
            <person name="Wen M."/>
            <person name="Mejri S."/>
            <person name="Dirks R."/>
            <person name="Jansen H."/>
            <person name="Henkel C."/>
            <person name="Chen W.J."/>
            <person name="Zahm M."/>
            <person name="Cabau C."/>
            <person name="Klopp C."/>
            <person name="Thompson A.W."/>
            <person name="Robinson-Rechavi M."/>
            <person name="Braasch I."/>
            <person name="Lecointre G."/>
            <person name="Bobe J."/>
            <person name="Postlethwait J.H."/>
            <person name="Berthelot C."/>
            <person name="Roest Crollius H."/>
            <person name="Guiguen Y."/>
        </authorList>
    </citation>
    <scope>NUCLEOTIDE SEQUENCE</scope>
    <source>
        <strain evidence="2">WJC10195</strain>
    </source>
</reference>
<accession>A0A9Q1FQ44</accession>
<gene>
    <name evidence="2" type="ORF">SKAU_G00124430</name>
</gene>